<gene>
    <name evidence="1" type="ORF">SDC9_89053</name>
</gene>
<accession>A0A644ZPS5</accession>
<reference evidence="1" key="1">
    <citation type="submission" date="2019-08" db="EMBL/GenBank/DDBJ databases">
        <authorList>
            <person name="Kucharzyk K."/>
            <person name="Murdoch R.W."/>
            <person name="Higgins S."/>
            <person name="Loffler F."/>
        </authorList>
    </citation>
    <scope>NUCLEOTIDE SEQUENCE</scope>
</reference>
<dbReference type="AlphaFoldDB" id="A0A644ZPS5"/>
<protein>
    <submittedName>
        <fullName evidence="1">Uncharacterized protein</fullName>
    </submittedName>
</protein>
<evidence type="ECO:0000313" key="1">
    <source>
        <dbReference type="EMBL" id="MPM42388.1"/>
    </source>
</evidence>
<dbReference type="EMBL" id="VSSQ01009712">
    <property type="protein sequence ID" value="MPM42388.1"/>
    <property type="molecule type" value="Genomic_DNA"/>
</dbReference>
<comment type="caution">
    <text evidence="1">The sequence shown here is derived from an EMBL/GenBank/DDBJ whole genome shotgun (WGS) entry which is preliminary data.</text>
</comment>
<proteinExistence type="predicted"/>
<name>A0A644ZPS5_9ZZZZ</name>
<sequence>MLSREGVGDVLQHDIVVPAEQNVVPHVELVGVPAKSSATGCVLHGVDFNLTGCRKLPQQLRHVIDKGMAVADK</sequence>
<organism evidence="1">
    <name type="scientific">bioreactor metagenome</name>
    <dbReference type="NCBI Taxonomy" id="1076179"/>
    <lineage>
        <taxon>unclassified sequences</taxon>
        <taxon>metagenomes</taxon>
        <taxon>ecological metagenomes</taxon>
    </lineage>
</organism>